<sequence>MGNTSSERAALERQGGHKTPRRDSSGGAKDGDRPKILMDSPEDADLFHSEEIKVRGWGNPAPLD</sequence>
<dbReference type="GeneTree" id="ENSGT00950000186447"/>
<dbReference type="AlphaFoldDB" id="A0A452REV2"/>
<name>A0A452REV2_URSAM</name>
<dbReference type="STRING" id="9643.ENSUAMP00000017347"/>
<feature type="compositionally biased region" description="Basic and acidic residues" evidence="1">
    <location>
        <begin position="9"/>
        <end position="36"/>
    </location>
</feature>
<reference evidence="2" key="3">
    <citation type="submission" date="2025-09" db="UniProtKB">
        <authorList>
            <consortium name="Ensembl"/>
        </authorList>
    </citation>
    <scope>IDENTIFICATION</scope>
</reference>
<keyword evidence="3" id="KW-1185">Reference proteome</keyword>
<protein>
    <submittedName>
        <fullName evidence="2">Uncharacterized protein</fullName>
    </submittedName>
</protein>
<reference evidence="3" key="1">
    <citation type="submission" date="2016-06" db="EMBL/GenBank/DDBJ databases">
        <title>De novo assembly and RNA-Seq shows season-dependent expression and editing in black bear kidneys.</title>
        <authorList>
            <person name="Korstanje R."/>
            <person name="Srivastava A."/>
            <person name="Sarsani V.K."/>
            <person name="Sheehan S.M."/>
            <person name="Seger R.L."/>
            <person name="Barter M.E."/>
            <person name="Lindqvist C."/>
            <person name="Brody L.C."/>
            <person name="Mullikin J.C."/>
        </authorList>
    </citation>
    <scope>NUCLEOTIDE SEQUENCE [LARGE SCALE GENOMIC DNA]</scope>
</reference>
<evidence type="ECO:0000256" key="1">
    <source>
        <dbReference type="SAM" id="MobiDB-lite"/>
    </source>
</evidence>
<reference evidence="2" key="2">
    <citation type="submission" date="2025-08" db="UniProtKB">
        <authorList>
            <consortium name="Ensembl"/>
        </authorList>
    </citation>
    <scope>IDENTIFICATION</scope>
</reference>
<accession>A0A452REV2</accession>
<dbReference type="Ensembl" id="ENSUAMT00000019404.1">
    <property type="protein sequence ID" value="ENSUAMP00000017347.1"/>
    <property type="gene ID" value="ENSUAMG00000013755.1"/>
</dbReference>
<proteinExistence type="predicted"/>
<evidence type="ECO:0000313" key="2">
    <source>
        <dbReference type="Ensembl" id="ENSUAMP00000017347.1"/>
    </source>
</evidence>
<evidence type="ECO:0000313" key="3">
    <source>
        <dbReference type="Proteomes" id="UP000291022"/>
    </source>
</evidence>
<feature type="region of interest" description="Disordered" evidence="1">
    <location>
        <begin position="1"/>
        <end position="47"/>
    </location>
</feature>
<organism evidence="2 3">
    <name type="scientific">Ursus americanus</name>
    <name type="common">American black bear</name>
    <name type="synonym">Euarctos americanus</name>
    <dbReference type="NCBI Taxonomy" id="9643"/>
    <lineage>
        <taxon>Eukaryota</taxon>
        <taxon>Metazoa</taxon>
        <taxon>Chordata</taxon>
        <taxon>Craniata</taxon>
        <taxon>Vertebrata</taxon>
        <taxon>Euteleostomi</taxon>
        <taxon>Mammalia</taxon>
        <taxon>Eutheria</taxon>
        <taxon>Laurasiatheria</taxon>
        <taxon>Carnivora</taxon>
        <taxon>Caniformia</taxon>
        <taxon>Ursidae</taxon>
        <taxon>Ursus</taxon>
    </lineage>
</organism>
<dbReference type="OMA" id="TWPLKEP"/>
<dbReference type="Proteomes" id="UP000291022">
    <property type="component" value="Unassembled WGS sequence"/>
</dbReference>